<dbReference type="GO" id="GO:0031380">
    <property type="term" value="C:nuclear RNA-directed RNA polymerase complex"/>
    <property type="evidence" value="ECO:0007669"/>
    <property type="project" value="TreeGrafter"/>
</dbReference>
<accession>A0A074SDX1</accession>
<dbReference type="GO" id="GO:0004386">
    <property type="term" value="F:helicase activity"/>
    <property type="evidence" value="ECO:0007669"/>
    <property type="project" value="UniProtKB-KW"/>
</dbReference>
<protein>
    <submittedName>
        <fullName evidence="2">Putative NF-X1 finger and helicase domain protein</fullName>
    </submittedName>
</protein>
<keyword evidence="2" id="KW-0378">Hydrolase</keyword>
<evidence type="ECO:0000313" key="3">
    <source>
        <dbReference type="Proteomes" id="UP000027456"/>
    </source>
</evidence>
<name>A0A074SDX1_9AGAM</name>
<proteinExistence type="predicted"/>
<organism evidence="2 3">
    <name type="scientific">Rhizoctonia solani 123E</name>
    <dbReference type="NCBI Taxonomy" id="1423351"/>
    <lineage>
        <taxon>Eukaryota</taxon>
        <taxon>Fungi</taxon>
        <taxon>Dikarya</taxon>
        <taxon>Basidiomycota</taxon>
        <taxon>Agaricomycotina</taxon>
        <taxon>Agaricomycetes</taxon>
        <taxon>Cantharellales</taxon>
        <taxon>Ceratobasidiaceae</taxon>
        <taxon>Rhizoctonia</taxon>
    </lineage>
</organism>
<keyword evidence="2" id="KW-0347">Helicase</keyword>
<dbReference type="HOGENOM" id="CLU_305682_0_0_1"/>
<dbReference type="InterPro" id="IPR027417">
    <property type="entry name" value="P-loop_NTPase"/>
</dbReference>
<reference evidence="2 3" key="1">
    <citation type="submission" date="2013-12" db="EMBL/GenBank/DDBJ databases">
        <authorList>
            <person name="Cubeta M."/>
            <person name="Pakala S."/>
            <person name="Fedorova N."/>
            <person name="Thomas E."/>
            <person name="Dean R."/>
            <person name="Jabaji S."/>
            <person name="Neate S."/>
            <person name="Toda T."/>
            <person name="Tavantzis S."/>
            <person name="Vilgalys R."/>
            <person name="Bharathan N."/>
            <person name="Pakala S."/>
            <person name="Losada L.S."/>
            <person name="Zafar N."/>
            <person name="Nierman W."/>
        </authorList>
    </citation>
    <scope>NUCLEOTIDE SEQUENCE [LARGE SCALE GENOMIC DNA]</scope>
    <source>
        <strain evidence="2 3">123E</strain>
    </source>
</reference>
<sequence length="970" mass="108753">MIYDLVVHLLKQGCYNKPGNIVILAAYLGQIPKLQRKLQDIVTIVIDERDAELLAQQTIDQEETATVQQVQLSQQVIIRTLDNFQGEEGEVIILSLIRNGGTPFNSEISSLEHVKGRSAIGFLKSLNRTNVGLSRAKHGLYIFGNAPELARGSEMWSNVLKELHSSECLGPKLPIACHRHPDYIQWIDRPGVIPRVSPKGGCLQQCGGALLCGHKCLSMCHADDPNHISTKCQQPCLRLCPRSHPCDRKCWECSNTIGICRFPITDLQMPCGHIFPRILKLLCGHPVTLPCHQPISDHTCQQRVQKELPFCEHWAPMPCHQDPKTYNCYKECGDTLVCCSGACLAQCGACHKLNPWETKSSVRNKHVKHGCQRRITCGHKCKAPCTEDHDCSGICTNKCQQACSHSRCNKKCSTPCSPCEKPCAWKCPHAECTSPCGMACIRLPCDKKCPKTLSCGHPCPSICGEPCEFQTCKPCSEEGTLAFIVDPVGQIHLRDLEDNATLDSVTITLPCRHIFTVKALDTITRIRDFYERNSHGEWTKAIMPDILAVRNRPTCPHCGGGIDSLRYGRILKNSNHSILQHSIACILSDELSEAERLLLQARDKLSQSVTEAVSSHQTGHHILQEKVDIALVADRNSPTNLDIVENLTRFHGFPSRCTMTWQKVVREIMKPYDIACRVTQKADPSAEAYEGLLARLYQAELNKSGGSTALTTDPEQHRLQQLAIKVAHVRIGHPRPHASDRFTVEAFWVTVEILLLLALAISKACEEKMQPNVEANITHWEKLAEFFLLRASADAEAAHRLADQSKSHSKAILCRLLILQTQYEHTAHRFRAAVRNRSLSDCKTRDEFVGTCARAIEVIREVQTSVPRDYQARVQKDLLAGVNATKADWVQVNFVEPSQKLLDAWNNLTQTIHIDNPEQLQQQASDRQLVMWEPVVQGYARLKRAWDILTRRKSAPLFWERPGVPSADWP</sequence>
<dbReference type="Gene3D" id="3.40.50.300">
    <property type="entry name" value="P-loop containing nucleotide triphosphate hydrolases"/>
    <property type="match status" value="1"/>
</dbReference>
<dbReference type="InterPro" id="IPR045055">
    <property type="entry name" value="DNA2/NAM7-like"/>
</dbReference>
<keyword evidence="2" id="KW-0547">Nucleotide-binding</keyword>
<gene>
    <name evidence="2" type="ORF">V565_130670</name>
</gene>
<dbReference type="PANTHER" id="PTHR10887">
    <property type="entry name" value="DNA2/NAM7 HELICASE FAMILY"/>
    <property type="match status" value="1"/>
</dbReference>
<feature type="domain" description="DNA2/NAM7 helicase-like C-terminal" evidence="1">
    <location>
        <begin position="3"/>
        <end position="146"/>
    </location>
</feature>
<dbReference type="Proteomes" id="UP000027456">
    <property type="component" value="Unassembled WGS sequence"/>
</dbReference>
<keyword evidence="3" id="KW-1185">Reference proteome</keyword>
<dbReference type="Pfam" id="PF13087">
    <property type="entry name" value="AAA_12"/>
    <property type="match status" value="1"/>
</dbReference>
<dbReference type="AlphaFoldDB" id="A0A074SDX1"/>
<dbReference type="OrthoDB" id="2423195at2759"/>
<evidence type="ECO:0000259" key="1">
    <source>
        <dbReference type="Pfam" id="PF13087"/>
    </source>
</evidence>
<dbReference type="GO" id="GO:0031048">
    <property type="term" value="P:regulatory ncRNA-mediated heterochromatin formation"/>
    <property type="evidence" value="ECO:0007669"/>
    <property type="project" value="TreeGrafter"/>
</dbReference>
<dbReference type="CDD" id="cd18808">
    <property type="entry name" value="SF1_C_Upf1"/>
    <property type="match status" value="1"/>
</dbReference>
<dbReference type="InterPro" id="IPR047187">
    <property type="entry name" value="SF1_C_Upf1"/>
</dbReference>
<dbReference type="EMBL" id="AZST01000555">
    <property type="protein sequence ID" value="KEP48217.1"/>
    <property type="molecule type" value="Genomic_DNA"/>
</dbReference>
<dbReference type="PANTHER" id="PTHR10887:SF341">
    <property type="entry name" value="NFX1-TYPE ZINC FINGER-CONTAINING PROTEIN 1"/>
    <property type="match status" value="1"/>
</dbReference>
<keyword evidence="2" id="KW-0067">ATP-binding</keyword>
<dbReference type="InterPro" id="IPR041679">
    <property type="entry name" value="DNA2/NAM7-like_C"/>
</dbReference>
<dbReference type="SUPFAM" id="SSF52540">
    <property type="entry name" value="P-loop containing nucleoside triphosphate hydrolases"/>
    <property type="match status" value="1"/>
</dbReference>
<evidence type="ECO:0000313" key="2">
    <source>
        <dbReference type="EMBL" id="KEP48217.1"/>
    </source>
</evidence>
<comment type="caution">
    <text evidence="2">The sequence shown here is derived from an EMBL/GenBank/DDBJ whole genome shotgun (WGS) entry which is preliminary data.</text>
</comment>